<reference evidence="7 8" key="1">
    <citation type="submission" date="2016-04" db="EMBL/GenBank/DDBJ databases">
        <title>A degradative enzymes factory behind the ericoid mycorrhizal symbiosis.</title>
        <authorList>
            <consortium name="DOE Joint Genome Institute"/>
            <person name="Martino E."/>
            <person name="Morin E."/>
            <person name="Grelet G."/>
            <person name="Kuo A."/>
            <person name="Kohler A."/>
            <person name="Daghino S."/>
            <person name="Barry K."/>
            <person name="Choi C."/>
            <person name="Cichocki N."/>
            <person name="Clum A."/>
            <person name="Copeland A."/>
            <person name="Hainaut M."/>
            <person name="Haridas S."/>
            <person name="Labutti K."/>
            <person name="Lindquist E."/>
            <person name="Lipzen A."/>
            <person name="Khouja H.-R."/>
            <person name="Murat C."/>
            <person name="Ohm R."/>
            <person name="Olson A."/>
            <person name="Spatafora J."/>
            <person name="Veneault-Fourrey C."/>
            <person name="Henrissat B."/>
            <person name="Grigoriev I."/>
            <person name="Martin F."/>
            <person name="Perotto S."/>
        </authorList>
    </citation>
    <scope>NUCLEOTIDE SEQUENCE [LARGE SCALE GENOMIC DNA]</scope>
    <source>
        <strain evidence="7 8">F</strain>
    </source>
</reference>
<comment type="cofactor">
    <cofactor evidence="1 6">
        <name>heme</name>
        <dbReference type="ChEBI" id="CHEBI:30413"/>
    </cofactor>
</comment>
<dbReference type="PANTHER" id="PTHR24304:SF2">
    <property type="entry name" value="24-HYDROXYCHOLESTEROL 7-ALPHA-HYDROXYLASE"/>
    <property type="match status" value="1"/>
</dbReference>
<dbReference type="SUPFAM" id="SSF48264">
    <property type="entry name" value="Cytochrome P450"/>
    <property type="match status" value="1"/>
</dbReference>
<dbReference type="EMBL" id="KZ613962">
    <property type="protein sequence ID" value="PMD31657.1"/>
    <property type="molecule type" value="Genomic_DNA"/>
</dbReference>
<dbReference type="AlphaFoldDB" id="A0A2J6QZG7"/>
<dbReference type="Proteomes" id="UP000235786">
    <property type="component" value="Unassembled WGS sequence"/>
</dbReference>
<feature type="binding site" description="axial binding residue" evidence="6">
    <location>
        <position position="466"/>
    </location>
    <ligand>
        <name>heme</name>
        <dbReference type="ChEBI" id="CHEBI:30413"/>
    </ligand>
    <ligandPart>
        <name>Fe</name>
        <dbReference type="ChEBI" id="CHEBI:18248"/>
    </ligandPart>
</feature>
<gene>
    <name evidence="7" type="ORF">L207DRAFT_591604</name>
</gene>
<dbReference type="GO" id="GO:0016705">
    <property type="term" value="F:oxidoreductase activity, acting on paired donors, with incorporation or reduction of molecular oxygen"/>
    <property type="evidence" value="ECO:0007669"/>
    <property type="project" value="InterPro"/>
</dbReference>
<dbReference type="CDD" id="cd11040">
    <property type="entry name" value="CYP7_CYP8-like"/>
    <property type="match status" value="1"/>
</dbReference>
<dbReference type="Pfam" id="PF00067">
    <property type="entry name" value="p450"/>
    <property type="match status" value="1"/>
</dbReference>
<comment type="similarity">
    <text evidence="2">Belongs to the cytochrome P450 family.</text>
</comment>
<keyword evidence="5 6" id="KW-0408">Iron</keyword>
<evidence type="ECO:0000256" key="3">
    <source>
        <dbReference type="ARBA" id="ARBA00022617"/>
    </source>
</evidence>
<dbReference type="InterPro" id="IPR002403">
    <property type="entry name" value="Cyt_P450_E_grp-IV"/>
</dbReference>
<accession>A0A2J6QZG7</accession>
<dbReference type="STRING" id="1149755.A0A2J6QZG7"/>
<keyword evidence="8" id="KW-1185">Reference proteome</keyword>
<evidence type="ECO:0000256" key="5">
    <source>
        <dbReference type="ARBA" id="ARBA00023004"/>
    </source>
</evidence>
<evidence type="ECO:0000313" key="7">
    <source>
        <dbReference type="EMBL" id="PMD31657.1"/>
    </source>
</evidence>
<dbReference type="GO" id="GO:0008395">
    <property type="term" value="F:steroid hydroxylase activity"/>
    <property type="evidence" value="ECO:0007669"/>
    <property type="project" value="TreeGrafter"/>
</dbReference>
<protein>
    <submittedName>
        <fullName evidence="7">Putative cytochrome P450</fullName>
    </submittedName>
</protein>
<proteinExistence type="inferred from homology"/>
<evidence type="ECO:0000256" key="6">
    <source>
        <dbReference type="PIRSR" id="PIRSR602403-1"/>
    </source>
</evidence>
<dbReference type="InterPro" id="IPR001128">
    <property type="entry name" value="Cyt_P450"/>
</dbReference>
<evidence type="ECO:0000313" key="8">
    <source>
        <dbReference type="Proteomes" id="UP000235786"/>
    </source>
</evidence>
<keyword evidence="3 6" id="KW-0349">Heme</keyword>
<dbReference type="PANTHER" id="PTHR24304">
    <property type="entry name" value="CYTOCHROME P450 FAMILY 7"/>
    <property type="match status" value="1"/>
</dbReference>
<name>A0A2J6QZG7_HYAVF</name>
<dbReference type="InterPro" id="IPR036396">
    <property type="entry name" value="Cyt_P450_sf"/>
</dbReference>
<evidence type="ECO:0000256" key="4">
    <source>
        <dbReference type="ARBA" id="ARBA00022723"/>
    </source>
</evidence>
<sequence length="534" mass="60928">MLCIFGLFKDSQVTKDGKEPTPVPEWLPGLGNGYQYVFHNMDFLKHIKNTLNRKTIVKFRIGQKGVYLITRGKNVQYALRNSGSLSSNELIYMALQQLSGTTKEDVAKFKNDKSGTSHVPSINMPEEERIWAPFHRIFMNNISNSKAVGVMTSKFCEFFSEALSQQLQGKWQTIRVYQFLEQQMARCAITSFYGSYILEQFPDLIDAMWKFDSNISALVFGVPRFLYSKPYAARDGFHEIGEKFLNTAWSKFDWNSRDMNADWEPIFGTRFSRMHSKFFKDKGFSMRSRSGLFLGSILNSNTIPITGWAIMEIIRDKALFQVIRNEASSAFTNGELDIKKLVELPLLQSVYSECLRMHAAVNITRVIDEDMSLDGYALKKGYLVQAPSWISHHDESTWGAPDHPATEFWAKRHLKYVESGNKNTTAQFSMEGRSGGFFPFGQSLLTSPARRRVTEHLFQGGGIGICPGRHFAKQEIMSVIALIVVNFDIELEEYTMMDGSRSDRGPQDNKRYCGTGAMPPDRDMKIRWKRLGGN</sequence>
<dbReference type="InterPro" id="IPR050529">
    <property type="entry name" value="CYP450_sterol_14alpha_dmase"/>
</dbReference>
<dbReference type="OrthoDB" id="3366823at2759"/>
<evidence type="ECO:0000256" key="1">
    <source>
        <dbReference type="ARBA" id="ARBA00001971"/>
    </source>
</evidence>
<organism evidence="7 8">
    <name type="scientific">Hyaloscypha variabilis (strain UAMH 11265 / GT02V1 / F)</name>
    <name type="common">Meliniomyces variabilis</name>
    <dbReference type="NCBI Taxonomy" id="1149755"/>
    <lineage>
        <taxon>Eukaryota</taxon>
        <taxon>Fungi</taxon>
        <taxon>Dikarya</taxon>
        <taxon>Ascomycota</taxon>
        <taxon>Pezizomycotina</taxon>
        <taxon>Leotiomycetes</taxon>
        <taxon>Helotiales</taxon>
        <taxon>Hyaloscyphaceae</taxon>
        <taxon>Hyaloscypha</taxon>
        <taxon>Hyaloscypha variabilis</taxon>
    </lineage>
</organism>
<dbReference type="PRINTS" id="PR00465">
    <property type="entry name" value="EP450IV"/>
</dbReference>
<keyword evidence="4 6" id="KW-0479">Metal-binding</keyword>
<dbReference type="Gene3D" id="1.10.630.10">
    <property type="entry name" value="Cytochrome P450"/>
    <property type="match status" value="1"/>
</dbReference>
<dbReference type="GO" id="GO:0005506">
    <property type="term" value="F:iron ion binding"/>
    <property type="evidence" value="ECO:0007669"/>
    <property type="project" value="InterPro"/>
</dbReference>
<dbReference type="GO" id="GO:0020037">
    <property type="term" value="F:heme binding"/>
    <property type="evidence" value="ECO:0007669"/>
    <property type="project" value="InterPro"/>
</dbReference>
<evidence type="ECO:0000256" key="2">
    <source>
        <dbReference type="ARBA" id="ARBA00010617"/>
    </source>
</evidence>